<dbReference type="Pfam" id="PF18958">
    <property type="entry name" value="DUF5700"/>
    <property type="match status" value="1"/>
</dbReference>
<organism evidence="2 3">
    <name type="scientific">Nitrospirillum amazonense</name>
    <dbReference type="NCBI Taxonomy" id="28077"/>
    <lineage>
        <taxon>Bacteria</taxon>
        <taxon>Pseudomonadati</taxon>
        <taxon>Pseudomonadota</taxon>
        <taxon>Alphaproteobacteria</taxon>
        <taxon>Rhodospirillales</taxon>
        <taxon>Azospirillaceae</taxon>
        <taxon>Nitrospirillum</taxon>
    </lineage>
</organism>
<dbReference type="InterPro" id="IPR043754">
    <property type="entry name" value="DUF5700"/>
</dbReference>
<evidence type="ECO:0000313" key="2">
    <source>
        <dbReference type="EMBL" id="TWB11847.1"/>
    </source>
</evidence>
<reference evidence="2 3" key="1">
    <citation type="submission" date="2019-06" db="EMBL/GenBank/DDBJ databases">
        <title>Genomic Encyclopedia of Type Strains, Phase IV (KMG-V): Genome sequencing to study the core and pangenomes of soil and plant-associated prokaryotes.</title>
        <authorList>
            <person name="Whitman W."/>
        </authorList>
    </citation>
    <scope>NUCLEOTIDE SEQUENCE [LARGE SCALE GENOMIC DNA]</scope>
    <source>
        <strain evidence="2 3">BR 11880</strain>
    </source>
</reference>
<dbReference type="OrthoDB" id="8481360at2"/>
<accession>A0A560ER85</accession>
<gene>
    <name evidence="2" type="ORF">FBZ89_12834</name>
</gene>
<protein>
    <recommendedName>
        <fullName evidence="4">Zn-dependent protease DUF2268</fullName>
    </recommendedName>
</protein>
<dbReference type="AlphaFoldDB" id="A0A560ER85"/>
<sequence>MNGSMYSAVVGACLFLAGTTWAQAGTAMAQAPVSLALDTSEADEALRILDKSAAHEPVATADWNRLFATRPYQWLKAREAAMGRPLSDEDFQRFLLSPEAAAQRSDWASTLAAMKQADMARLGAGVLAWLPPGASIRAQVFPEIKPQRNSFVWKKPATAAADEDGGPAIFLAVNRQSRDQFENTVAHECHHIGLESLAARQEELQAGLPANVKRAVTWLSAFGEGEAMLAAAGADRHPHWEDDAPVRARWDGDMQRFAADLDAIQQLLLDILDDKLIQDADIMKRAAPFWGDAQGAWYTVGYEMAVLVEKRFGRAAFNDCLLDPRKLLELYNQLAQEANAHGARLATWSPDLIKRLQAG</sequence>
<keyword evidence="1" id="KW-0732">Signal</keyword>
<dbReference type="EMBL" id="VITN01000028">
    <property type="protein sequence ID" value="TWB11847.1"/>
    <property type="molecule type" value="Genomic_DNA"/>
</dbReference>
<proteinExistence type="predicted"/>
<comment type="caution">
    <text evidence="2">The sequence shown here is derived from an EMBL/GenBank/DDBJ whole genome shotgun (WGS) entry which is preliminary data.</text>
</comment>
<feature type="signal peptide" evidence="1">
    <location>
        <begin position="1"/>
        <end position="22"/>
    </location>
</feature>
<name>A0A560ER85_9PROT</name>
<evidence type="ECO:0008006" key="4">
    <source>
        <dbReference type="Google" id="ProtNLM"/>
    </source>
</evidence>
<feature type="chain" id="PRO_5022088408" description="Zn-dependent protease DUF2268" evidence="1">
    <location>
        <begin position="23"/>
        <end position="359"/>
    </location>
</feature>
<evidence type="ECO:0000313" key="3">
    <source>
        <dbReference type="Proteomes" id="UP000319859"/>
    </source>
</evidence>
<evidence type="ECO:0000256" key="1">
    <source>
        <dbReference type="SAM" id="SignalP"/>
    </source>
</evidence>
<dbReference type="RefSeq" id="WP_145753932.1">
    <property type="nucleotide sequence ID" value="NZ_VITN01000028.1"/>
</dbReference>
<dbReference type="Proteomes" id="UP000319859">
    <property type="component" value="Unassembled WGS sequence"/>
</dbReference>